<gene>
    <name evidence="9" type="ORF">DLJ74_14360</name>
</gene>
<keyword evidence="3 5" id="KW-0378">Hydrolase</keyword>
<evidence type="ECO:0000313" key="9">
    <source>
        <dbReference type="EMBL" id="PWU67636.1"/>
    </source>
</evidence>
<evidence type="ECO:0000256" key="8">
    <source>
        <dbReference type="PIRSR" id="PIRSR026534-3"/>
    </source>
</evidence>
<organism evidence="9 10">
    <name type="scientific">Gracilibacillus dipsosauri</name>
    <dbReference type="NCBI Taxonomy" id="178340"/>
    <lineage>
        <taxon>Bacteria</taxon>
        <taxon>Bacillati</taxon>
        <taxon>Bacillota</taxon>
        <taxon>Bacilli</taxon>
        <taxon>Bacillales</taxon>
        <taxon>Bacillaceae</taxon>
        <taxon>Gracilibacillus</taxon>
    </lineage>
</organism>
<dbReference type="GO" id="GO:0046558">
    <property type="term" value="F:arabinan endo-1,5-alpha-L-arabinosidase activity"/>
    <property type="evidence" value="ECO:0007669"/>
    <property type="project" value="UniProtKB-EC"/>
</dbReference>
<accession>A0A317KWA4</accession>
<dbReference type="SUPFAM" id="SSF75005">
    <property type="entry name" value="Arabinanase/levansucrase/invertase"/>
    <property type="match status" value="1"/>
</dbReference>
<dbReference type="Pfam" id="PF04616">
    <property type="entry name" value="Glyco_hydro_43"/>
    <property type="match status" value="1"/>
</dbReference>
<dbReference type="InterPro" id="IPR023296">
    <property type="entry name" value="Glyco_hydro_beta-prop_sf"/>
</dbReference>
<dbReference type="OrthoDB" id="9801455at2"/>
<dbReference type="UniPathway" id="UPA00667"/>
<dbReference type="PANTHER" id="PTHR43301:SF3">
    <property type="entry name" value="ARABINAN ENDO-1,5-ALPHA-L-ARABINOSIDASE A-RELATED"/>
    <property type="match status" value="1"/>
</dbReference>
<feature type="site" description="Important for substrate recognition" evidence="8">
    <location>
        <position position="285"/>
    </location>
</feature>
<feature type="binding site" evidence="7">
    <location>
        <begin position="159"/>
        <end position="162"/>
    </location>
    <ligand>
        <name>substrate</name>
    </ligand>
</feature>
<evidence type="ECO:0000256" key="3">
    <source>
        <dbReference type="ARBA" id="ARBA00022801"/>
    </source>
</evidence>
<comment type="catalytic activity">
    <reaction evidence="5">
        <text>Endohydrolysis of (1-&gt;5)-alpha-arabinofuranosidic linkages in (1-&gt;5)-arabinans.</text>
        <dbReference type="EC" id="3.2.1.99"/>
    </reaction>
</comment>
<sequence length="324" mass="36497">MVPKQNLKVIWKTLFLSLFMTITFIPVVSADFWDISGDTMLHDPSITQEGSTWWAFGTGEVDKNGVRVLRSFDGSNWHATPVIFPQPLSWWSTYVPLHASNQWAPDIQYYNGRYWLYYSVSSFGSNNSLIGLTSTDSIVSGNWRDDGLVIRSTTADNFNAIDGDLVIDENGQPWLSFGSFWSGIKLTKLDPNTMKPTGQIYSIAARPNVSDHAIEAPNITYKDGYYYLFVSFDHCCRGVDSDYKIAYGRSKNITGPYYDKNGVNMLNGGGTILDAGNERWIGPGHQDVYNNNVIVRHAYDANNNGAPRLLINDLYWDSNGWPTY</sequence>
<keyword evidence="10" id="KW-1185">Reference proteome</keyword>
<evidence type="ECO:0000256" key="2">
    <source>
        <dbReference type="ARBA" id="ARBA00009865"/>
    </source>
</evidence>
<dbReference type="EMBL" id="QGTD01000013">
    <property type="protein sequence ID" value="PWU67636.1"/>
    <property type="molecule type" value="Genomic_DNA"/>
</dbReference>
<comment type="pathway">
    <text evidence="1 5">Glycan metabolism; L-arabinan degradation.</text>
</comment>
<comment type="similarity">
    <text evidence="2 5">Belongs to the glycosyl hydrolase 43 family.</text>
</comment>
<evidence type="ECO:0000256" key="1">
    <source>
        <dbReference type="ARBA" id="ARBA00004834"/>
    </source>
</evidence>
<dbReference type="PIRSF" id="PIRSF026534">
    <property type="entry name" value="Endo_alpha-L-arabinosidase"/>
    <property type="match status" value="1"/>
</dbReference>
<dbReference type="Proteomes" id="UP000245624">
    <property type="component" value="Unassembled WGS sequence"/>
</dbReference>
<dbReference type="InterPro" id="IPR050727">
    <property type="entry name" value="GH43_arabinanases"/>
</dbReference>
<feature type="active site" description="Proton acceptor" evidence="6">
    <location>
        <position position="43"/>
    </location>
</feature>
<protein>
    <recommendedName>
        <fullName evidence="5">Endo-alpha-(1-&gt;5)-L-arabinanase</fullName>
        <ecNumber evidence="5">3.2.1.99</ecNumber>
    </recommendedName>
</protein>
<dbReference type="AlphaFoldDB" id="A0A317KWA4"/>
<dbReference type="CDD" id="cd18829">
    <property type="entry name" value="GH43_BsArb43A-like"/>
    <property type="match status" value="1"/>
</dbReference>
<evidence type="ECO:0000256" key="4">
    <source>
        <dbReference type="ARBA" id="ARBA00023295"/>
    </source>
</evidence>
<dbReference type="GO" id="GO:0031222">
    <property type="term" value="P:arabinan catabolic process"/>
    <property type="evidence" value="ECO:0007669"/>
    <property type="project" value="UniProtKB-UniPathway"/>
</dbReference>
<keyword evidence="4 5" id="KW-0326">Glycosidase</keyword>
<feature type="binding site" evidence="7">
    <location>
        <position position="124"/>
    </location>
    <ligand>
        <name>substrate</name>
    </ligand>
</feature>
<dbReference type="EC" id="3.2.1.99" evidence="5"/>
<name>A0A317KWA4_9BACI</name>
<feature type="site" description="Important for catalytic activity, responsible for pKa modulation of the active site Glu and correct orientation of both the proton donor and substrate" evidence="8">
    <location>
        <position position="162"/>
    </location>
</feature>
<evidence type="ECO:0000256" key="6">
    <source>
        <dbReference type="PIRSR" id="PIRSR026534-1"/>
    </source>
</evidence>
<dbReference type="Gene3D" id="2.115.10.20">
    <property type="entry name" value="Glycosyl hydrolase domain, family 43"/>
    <property type="match status" value="1"/>
</dbReference>
<proteinExistence type="inferred from homology"/>
<evidence type="ECO:0000313" key="10">
    <source>
        <dbReference type="Proteomes" id="UP000245624"/>
    </source>
</evidence>
<dbReference type="PANTHER" id="PTHR43301">
    <property type="entry name" value="ARABINAN ENDO-1,5-ALPHA-L-ARABINOSIDASE"/>
    <property type="match status" value="1"/>
</dbReference>
<feature type="binding site" evidence="7">
    <location>
        <begin position="179"/>
        <end position="181"/>
    </location>
    <ligand>
        <name>substrate</name>
    </ligand>
</feature>
<evidence type="ECO:0000256" key="7">
    <source>
        <dbReference type="PIRSR" id="PIRSR026534-2"/>
    </source>
</evidence>
<reference evidence="9 10" key="1">
    <citation type="submission" date="2018-05" db="EMBL/GenBank/DDBJ databases">
        <title>Genomic analysis of Gracilibacillus dipsosauri DD1 reveals novel features of a salt-tolerant amylase.</title>
        <authorList>
            <person name="Deutch C.E."/>
            <person name="Yang S."/>
        </authorList>
    </citation>
    <scope>NUCLEOTIDE SEQUENCE [LARGE SCALE GENOMIC DNA]</scope>
    <source>
        <strain evidence="9 10">DD1</strain>
    </source>
</reference>
<feature type="binding site" evidence="7">
    <location>
        <position position="43"/>
    </location>
    <ligand>
        <name>substrate</name>
    </ligand>
</feature>
<evidence type="ECO:0000256" key="5">
    <source>
        <dbReference type="PIRNR" id="PIRNR026534"/>
    </source>
</evidence>
<feature type="active site" description="Proton donor" evidence="6">
    <location>
        <position position="215"/>
    </location>
</feature>
<dbReference type="InterPro" id="IPR006710">
    <property type="entry name" value="Glyco_hydro_43"/>
</dbReference>
<dbReference type="InterPro" id="IPR016840">
    <property type="entry name" value="Glyco_hydro_43_endo_a_Ara-ase"/>
</dbReference>
<comment type="caution">
    <text evidence="9">The sequence shown here is derived from an EMBL/GenBank/DDBJ whole genome shotgun (WGS) entry which is preliminary data.</text>
</comment>